<dbReference type="KEGG" id="hmi:soil367_04915"/>
<dbReference type="EMBL" id="CP031093">
    <property type="protein sequence ID" value="QCF25323.1"/>
    <property type="molecule type" value="Genomic_DNA"/>
</dbReference>
<dbReference type="GO" id="GO:0016717">
    <property type="term" value="F:oxidoreductase activity, acting on paired donors, with oxidation of a pair of donors resulting in the reduction of molecular oxygen to two molecules of water"/>
    <property type="evidence" value="ECO:0007669"/>
    <property type="project" value="TreeGrafter"/>
</dbReference>
<dbReference type="GO" id="GO:0016020">
    <property type="term" value="C:membrane"/>
    <property type="evidence" value="ECO:0007669"/>
    <property type="project" value="TreeGrafter"/>
</dbReference>
<dbReference type="PANTHER" id="PTHR19353">
    <property type="entry name" value="FATTY ACID DESATURASE 2"/>
    <property type="match status" value="1"/>
</dbReference>
<feature type="transmembrane region" description="Helical" evidence="2">
    <location>
        <begin position="45"/>
        <end position="63"/>
    </location>
</feature>
<organism evidence="4 5">
    <name type="scientific">Hydrocarboniclastica marina</name>
    <dbReference type="NCBI Taxonomy" id="2259620"/>
    <lineage>
        <taxon>Bacteria</taxon>
        <taxon>Pseudomonadati</taxon>
        <taxon>Pseudomonadota</taxon>
        <taxon>Gammaproteobacteria</taxon>
        <taxon>Alteromonadales</taxon>
        <taxon>Alteromonadaceae</taxon>
        <taxon>Hydrocarboniclastica</taxon>
    </lineage>
</organism>
<keyword evidence="2" id="KW-0812">Transmembrane</keyword>
<protein>
    <submittedName>
        <fullName evidence="4">Acyl-CoA desaturase</fullName>
    </submittedName>
</protein>
<name>A0A4P7XFG1_9ALTE</name>
<gene>
    <name evidence="4" type="ORF">soil367_04915</name>
</gene>
<sequence>MSQNNSSTASITGGVPYGVADERQVRDRVRAELPRDTFRPQPWRLLWALPLLAITVGGITAILTLEMPWWGNLLVSLLVGHAMVAQAFLSHEVLHGALGLPRWLQNLHGWIGFGPVGVTPEFWRRWHNVVHHGNTNNGDQDPDSFGTMRRYIAQPGLIKFVRRAPGGRTLSSLLFYTYSFTLHAQLVLWIQARRRKAFQGFNRRRAIVQSLLLGAAWVSLAVVSGPLALFTVIIPLAFTNAVAQGYITTNHFLRPQAQSNNPLDNSMSLRTWRWLDPLHFRFSHHVEHHLFPKLGSNRAPRLRAWLEREMPERYVAPTHGAAIKWLYRTPKVYLTPTLLVDPASPERAFDLVALQPELQGKGKVSRDSLWVNVPARSQEPANEGGNAREAGDRQNQRSQNVDGETAYKKAG</sequence>
<evidence type="ECO:0000256" key="1">
    <source>
        <dbReference type="SAM" id="MobiDB-lite"/>
    </source>
</evidence>
<dbReference type="Pfam" id="PF00487">
    <property type="entry name" value="FA_desaturase"/>
    <property type="match status" value="1"/>
</dbReference>
<dbReference type="GO" id="GO:0008610">
    <property type="term" value="P:lipid biosynthetic process"/>
    <property type="evidence" value="ECO:0007669"/>
    <property type="project" value="UniProtKB-ARBA"/>
</dbReference>
<accession>A0A4P7XFG1</accession>
<keyword evidence="5" id="KW-1185">Reference proteome</keyword>
<dbReference type="InterPro" id="IPR005804">
    <property type="entry name" value="FA_desaturase_dom"/>
</dbReference>
<evidence type="ECO:0000313" key="4">
    <source>
        <dbReference type="EMBL" id="QCF25323.1"/>
    </source>
</evidence>
<feature type="region of interest" description="Disordered" evidence="1">
    <location>
        <begin position="372"/>
        <end position="411"/>
    </location>
</feature>
<feature type="transmembrane region" description="Helical" evidence="2">
    <location>
        <begin position="173"/>
        <end position="190"/>
    </location>
</feature>
<evidence type="ECO:0000313" key="5">
    <source>
        <dbReference type="Proteomes" id="UP000298049"/>
    </source>
</evidence>
<feature type="transmembrane region" description="Helical" evidence="2">
    <location>
        <begin position="211"/>
        <end position="238"/>
    </location>
</feature>
<dbReference type="RefSeq" id="WP_136547482.1">
    <property type="nucleotide sequence ID" value="NZ_CP031093.1"/>
</dbReference>
<evidence type="ECO:0000256" key="2">
    <source>
        <dbReference type="SAM" id="Phobius"/>
    </source>
</evidence>
<feature type="domain" description="Fatty acid desaturase" evidence="3">
    <location>
        <begin position="68"/>
        <end position="316"/>
    </location>
</feature>
<dbReference type="PANTHER" id="PTHR19353:SF19">
    <property type="entry name" value="DELTA(5) FATTY ACID DESATURASE C-RELATED"/>
    <property type="match status" value="1"/>
</dbReference>
<dbReference type="OrthoDB" id="104711at2"/>
<dbReference type="InterPro" id="IPR012171">
    <property type="entry name" value="Fatty_acid_desaturase"/>
</dbReference>
<keyword evidence="2" id="KW-0472">Membrane</keyword>
<dbReference type="Proteomes" id="UP000298049">
    <property type="component" value="Chromosome"/>
</dbReference>
<proteinExistence type="predicted"/>
<reference evidence="4 5" key="1">
    <citation type="submission" date="2018-07" db="EMBL/GenBank/DDBJ databases">
        <title>Marsedoiliclastica nanhaica gen. nov. sp. nov., a novel marine hydrocarbonoclastic bacterium isolated from an in-situ enriched hydrocarbon-degrading consortium in deep-sea sediment.</title>
        <authorList>
            <person name="Dong C."/>
            <person name="Ma T."/>
            <person name="Liu R."/>
            <person name="Shao Z."/>
        </authorList>
    </citation>
    <scope>NUCLEOTIDE SEQUENCE [LARGE SCALE GENOMIC DNA]</scope>
    <source>
        <strain evidence="5">soil36-7</strain>
    </source>
</reference>
<dbReference type="AlphaFoldDB" id="A0A4P7XFG1"/>
<keyword evidence="2" id="KW-1133">Transmembrane helix</keyword>
<evidence type="ECO:0000259" key="3">
    <source>
        <dbReference type="Pfam" id="PF00487"/>
    </source>
</evidence>